<reference evidence="3" key="1">
    <citation type="journal article" date="2011" name="Nat. Biotechnol.">
        <title>The genomic sequence of the Chinese hamster ovary (CHO)-K1 cell line.</title>
        <authorList>
            <person name="Xu X."/>
            <person name="Nagarajan H."/>
            <person name="Lewis N.E."/>
            <person name="Pan S."/>
            <person name="Cai Z."/>
            <person name="Liu X."/>
            <person name="Chen W."/>
            <person name="Xie M."/>
            <person name="Wang W."/>
            <person name="Hammond S."/>
            <person name="Andersen M.R."/>
            <person name="Neff N."/>
            <person name="Passarelli B."/>
            <person name="Koh W."/>
            <person name="Fan H.C."/>
            <person name="Wang J."/>
            <person name="Gui Y."/>
            <person name="Lee K.H."/>
            <person name="Betenbaugh M.J."/>
            <person name="Quake S.R."/>
            <person name="Famili I."/>
            <person name="Palsson B.O."/>
            <person name="Wang J."/>
        </authorList>
    </citation>
    <scope>NUCLEOTIDE SEQUENCE [LARGE SCALE GENOMIC DNA]</scope>
    <source>
        <strain evidence="3">CHO K1 cell line</strain>
    </source>
</reference>
<dbReference type="AlphaFoldDB" id="G3H8E5"/>
<dbReference type="Proteomes" id="UP000001075">
    <property type="component" value="Unassembled WGS sequence"/>
</dbReference>
<evidence type="ECO:0000256" key="1">
    <source>
        <dbReference type="SAM" id="MobiDB-lite"/>
    </source>
</evidence>
<proteinExistence type="predicted"/>
<evidence type="ECO:0000313" key="2">
    <source>
        <dbReference type="EMBL" id="EGW08927.1"/>
    </source>
</evidence>
<feature type="compositionally biased region" description="Polar residues" evidence="1">
    <location>
        <begin position="33"/>
        <end position="52"/>
    </location>
</feature>
<gene>
    <name evidence="2" type="ORF">I79_006645</name>
</gene>
<name>G3H8E5_CRIGR</name>
<dbReference type="InParanoid" id="G3H8E5"/>
<sequence length="86" mass="9573">MKQSNIYYQQGYTPESSPQNSLAGRQRNFLTDPRTNTQSSQQTLGTCTQGPTSLEADTFKVLPPRLEPATHTMGFRLGLGLEKTRP</sequence>
<organism evidence="2 3">
    <name type="scientific">Cricetulus griseus</name>
    <name type="common">Chinese hamster</name>
    <name type="synonym">Cricetulus barabensis griseus</name>
    <dbReference type="NCBI Taxonomy" id="10029"/>
    <lineage>
        <taxon>Eukaryota</taxon>
        <taxon>Metazoa</taxon>
        <taxon>Chordata</taxon>
        <taxon>Craniata</taxon>
        <taxon>Vertebrata</taxon>
        <taxon>Euteleostomi</taxon>
        <taxon>Mammalia</taxon>
        <taxon>Eutheria</taxon>
        <taxon>Euarchontoglires</taxon>
        <taxon>Glires</taxon>
        <taxon>Rodentia</taxon>
        <taxon>Myomorpha</taxon>
        <taxon>Muroidea</taxon>
        <taxon>Cricetidae</taxon>
        <taxon>Cricetinae</taxon>
        <taxon>Cricetulus</taxon>
    </lineage>
</organism>
<feature type="region of interest" description="Disordered" evidence="1">
    <location>
        <begin position="1"/>
        <end position="52"/>
    </location>
</feature>
<evidence type="ECO:0000313" key="3">
    <source>
        <dbReference type="Proteomes" id="UP000001075"/>
    </source>
</evidence>
<feature type="compositionally biased region" description="Polar residues" evidence="1">
    <location>
        <begin position="1"/>
        <end position="23"/>
    </location>
</feature>
<accession>G3H8E5</accession>
<protein>
    <submittedName>
        <fullName evidence="2">Uncharacterized protein</fullName>
    </submittedName>
</protein>
<dbReference type="EMBL" id="JH000209">
    <property type="protein sequence ID" value="EGW08927.1"/>
    <property type="molecule type" value="Genomic_DNA"/>
</dbReference>